<evidence type="ECO:0000256" key="1">
    <source>
        <dbReference type="SAM" id="MobiDB-lite"/>
    </source>
</evidence>
<dbReference type="AlphaFoldDB" id="A0AA43TYU6"/>
<accession>A0AA43TYU6</accession>
<sequence>MDDTEDQLEAEDLSEAESDIEDSDEDEWLGDTGYEVGESAGEVYPATGTWTSGSVTSPSIAGRVVNLEQPWIRLRKSRRPIRLRGSTSKISPRIRLSSSEIGKMVLKNRGFLA</sequence>
<protein>
    <submittedName>
        <fullName evidence="2">Uncharacterized protein</fullName>
    </submittedName>
</protein>
<comment type="caution">
    <text evidence="2">The sequence shown here is derived from an EMBL/GenBank/DDBJ whole genome shotgun (WGS) entry which is preliminary data.</text>
</comment>
<dbReference type="Proteomes" id="UP001161017">
    <property type="component" value="Unassembled WGS sequence"/>
</dbReference>
<dbReference type="EMBL" id="JAPUFD010000022">
    <property type="protein sequence ID" value="MDI1493053.1"/>
    <property type="molecule type" value="Genomic_DNA"/>
</dbReference>
<feature type="region of interest" description="Disordered" evidence="1">
    <location>
        <begin position="1"/>
        <end position="33"/>
    </location>
</feature>
<name>A0AA43TYU6_9LECA</name>
<feature type="compositionally biased region" description="Acidic residues" evidence="1">
    <location>
        <begin position="1"/>
        <end position="29"/>
    </location>
</feature>
<keyword evidence="3" id="KW-1185">Reference proteome</keyword>
<evidence type="ECO:0000313" key="2">
    <source>
        <dbReference type="EMBL" id="MDI1493053.1"/>
    </source>
</evidence>
<evidence type="ECO:0000313" key="3">
    <source>
        <dbReference type="Proteomes" id="UP001161017"/>
    </source>
</evidence>
<organism evidence="2 3">
    <name type="scientific">Ramalina farinacea</name>
    <dbReference type="NCBI Taxonomy" id="258253"/>
    <lineage>
        <taxon>Eukaryota</taxon>
        <taxon>Fungi</taxon>
        <taxon>Dikarya</taxon>
        <taxon>Ascomycota</taxon>
        <taxon>Pezizomycotina</taxon>
        <taxon>Lecanoromycetes</taxon>
        <taxon>OSLEUM clade</taxon>
        <taxon>Lecanoromycetidae</taxon>
        <taxon>Lecanorales</taxon>
        <taxon>Lecanorineae</taxon>
        <taxon>Ramalinaceae</taxon>
        <taxon>Ramalina</taxon>
    </lineage>
</organism>
<proteinExistence type="predicted"/>
<reference evidence="2" key="1">
    <citation type="journal article" date="2023" name="Genome Biol. Evol.">
        <title>First Whole Genome Sequence and Flow Cytometry Genome Size Data for the Lichen-Forming Fungus Ramalina farinacea (Ascomycota).</title>
        <authorList>
            <person name="Llewellyn T."/>
            <person name="Mian S."/>
            <person name="Hill R."/>
            <person name="Leitch I.J."/>
            <person name="Gaya E."/>
        </authorList>
    </citation>
    <scope>NUCLEOTIDE SEQUENCE</scope>
    <source>
        <strain evidence="2">LIQ254RAFAR</strain>
    </source>
</reference>
<gene>
    <name evidence="2" type="ORF">OHK93_004837</name>
</gene>